<reference evidence="1 2" key="1">
    <citation type="journal article" date="2021" name="Genome Biol.">
        <title>AFLAP: assembly-free linkage analysis pipeline using k-mers from genome sequencing data.</title>
        <authorList>
            <person name="Fletcher K."/>
            <person name="Zhang L."/>
            <person name="Gil J."/>
            <person name="Han R."/>
            <person name="Cavanaugh K."/>
            <person name="Michelmore R."/>
        </authorList>
    </citation>
    <scope>NUCLEOTIDE SEQUENCE [LARGE SCALE GENOMIC DNA]</scope>
    <source>
        <strain evidence="1 2">SF5</strain>
    </source>
</reference>
<dbReference type="GeneID" id="94353283"/>
<dbReference type="RefSeq" id="XP_067814923.1">
    <property type="nucleotide sequence ID" value="XM_067967612.1"/>
</dbReference>
<protein>
    <submittedName>
        <fullName evidence="1">Uncharacterized protein</fullName>
    </submittedName>
</protein>
<dbReference type="KEGG" id="blac:94353283"/>
<proteinExistence type="predicted"/>
<dbReference type="AlphaFoldDB" id="A0A976FFB8"/>
<evidence type="ECO:0000313" key="1">
    <source>
        <dbReference type="EMBL" id="TDH65424.1"/>
    </source>
</evidence>
<comment type="caution">
    <text evidence="1">The sequence shown here is derived from an EMBL/GenBank/DDBJ whole genome shotgun (WGS) entry which is preliminary data.</text>
</comment>
<accession>A0A976FFB8</accession>
<sequence length="167" mass="18657">MLRLLHAYLHQAVSTTRGKYASHASCLVGPTAMRWCLSPTGIRSTNRGHTILFDNETGDLSLIFEEKRVEKDLTVALKRLPLRNPTSIQLLLNADESGIEHVFLSDDEIAKPPEEEEPVEFTSDEKLKGLSVVISMLNPADPVEHQYIISYVEFKTLSGVKISSSKH</sequence>
<name>A0A976FFB8_BRELC</name>
<evidence type="ECO:0000313" key="2">
    <source>
        <dbReference type="Proteomes" id="UP000294530"/>
    </source>
</evidence>
<organism evidence="1 2">
    <name type="scientific">Bremia lactucae</name>
    <name type="common">Lettuce downy mildew</name>
    <dbReference type="NCBI Taxonomy" id="4779"/>
    <lineage>
        <taxon>Eukaryota</taxon>
        <taxon>Sar</taxon>
        <taxon>Stramenopiles</taxon>
        <taxon>Oomycota</taxon>
        <taxon>Peronosporomycetes</taxon>
        <taxon>Peronosporales</taxon>
        <taxon>Peronosporaceae</taxon>
        <taxon>Bremia</taxon>
    </lineage>
</organism>
<gene>
    <name evidence="1" type="ORF">CCR75_009573</name>
</gene>
<dbReference type="EMBL" id="SHOA02000002">
    <property type="protein sequence ID" value="TDH65424.1"/>
    <property type="molecule type" value="Genomic_DNA"/>
</dbReference>
<keyword evidence="2" id="KW-1185">Reference proteome</keyword>
<dbReference type="Proteomes" id="UP000294530">
    <property type="component" value="Unassembled WGS sequence"/>
</dbReference>